<feature type="domain" description="Cytochrome oxidase subunit I profile" evidence="29">
    <location>
        <begin position="37"/>
        <end position="560"/>
    </location>
</feature>
<feature type="transmembrane region" description="Helical" evidence="28">
    <location>
        <begin position="496"/>
        <end position="521"/>
    </location>
</feature>
<feature type="transmembrane region" description="Helical" evidence="28">
    <location>
        <begin position="383"/>
        <end position="406"/>
    </location>
</feature>
<dbReference type="GO" id="GO:0022904">
    <property type="term" value="P:respiratory electron transport chain"/>
    <property type="evidence" value="ECO:0007669"/>
    <property type="project" value="TreeGrafter"/>
</dbReference>
<dbReference type="EC" id="7.1.1.3" evidence="5"/>
<comment type="function">
    <text evidence="25">Cytochrome bo(3) ubiquinol oxidase is the terminal enzyme in the aerobic respiratory chain of E.coli that predominates when cells are grown at high aeration. Catalyzes the four-electron reduction of O2 to water, using a ubiquinol as a membrane soluble electron donor for molecular oxygen reduction; ubiquinol-8 is the natural substrate for E.coli. Has proton pump activity across the membrane in addition to electron transfer, pumping 2 protons/electron and generating a proton motive force. All the redox centers of this enzyme complex are located within the largest subunit, subunit I. Protons are probably pumped via D- and K- channels found in this subunit.</text>
</comment>
<dbReference type="GO" id="GO:0046872">
    <property type="term" value="F:metal ion binding"/>
    <property type="evidence" value="ECO:0007669"/>
    <property type="project" value="UniProtKB-KW"/>
</dbReference>
<dbReference type="RefSeq" id="WP_013087918.1">
    <property type="nucleotide sequence ID" value="NC_014109.1"/>
</dbReference>
<name>D4G7X5_RIEPU</name>
<dbReference type="GO" id="GO:0015990">
    <property type="term" value="P:electron transport coupled proton transport"/>
    <property type="evidence" value="ECO:0007669"/>
    <property type="project" value="TreeGrafter"/>
</dbReference>
<evidence type="ECO:0000256" key="20">
    <source>
        <dbReference type="ARBA" id="ARBA00032190"/>
    </source>
</evidence>
<feature type="transmembrane region" description="Helical" evidence="28">
    <location>
        <begin position="58"/>
        <end position="79"/>
    </location>
</feature>
<evidence type="ECO:0000256" key="24">
    <source>
        <dbReference type="ARBA" id="ARBA00048190"/>
    </source>
</evidence>
<evidence type="ECO:0000256" key="21">
    <source>
        <dbReference type="ARBA" id="ARBA00032435"/>
    </source>
</evidence>
<dbReference type="GO" id="GO:0009060">
    <property type="term" value="P:aerobic respiration"/>
    <property type="evidence" value="ECO:0007669"/>
    <property type="project" value="InterPro"/>
</dbReference>
<dbReference type="FunFam" id="1.20.210.10:FF:000002">
    <property type="entry name" value="Cytochrome o ubiquinol oxidase, subunit I"/>
    <property type="match status" value="1"/>
</dbReference>
<dbReference type="EMBL" id="CP001085">
    <property type="protein sequence ID" value="ADD79942.1"/>
    <property type="molecule type" value="Genomic_DNA"/>
</dbReference>
<dbReference type="GO" id="GO:0004129">
    <property type="term" value="F:cytochrome-c oxidase activity"/>
    <property type="evidence" value="ECO:0007669"/>
    <property type="project" value="InterPro"/>
</dbReference>
<feature type="transmembrane region" description="Helical" evidence="28">
    <location>
        <begin position="16"/>
        <end position="37"/>
    </location>
</feature>
<keyword evidence="8" id="KW-1003">Cell membrane</keyword>
<keyword evidence="10 27" id="KW-0679">Respiratory chain</keyword>
<evidence type="ECO:0000256" key="10">
    <source>
        <dbReference type="ARBA" id="ARBA00022660"/>
    </source>
</evidence>
<evidence type="ECO:0000256" key="28">
    <source>
        <dbReference type="SAM" id="Phobius"/>
    </source>
</evidence>
<dbReference type="HOGENOM" id="CLU_011899_7_1_6"/>
<dbReference type="GO" id="GO:0005886">
    <property type="term" value="C:plasma membrane"/>
    <property type="evidence" value="ECO:0007669"/>
    <property type="project" value="UniProtKB-SubCell"/>
</dbReference>
<organism evidence="30 31">
    <name type="scientific">Riesia pediculicola (strain USDA)</name>
    <dbReference type="NCBI Taxonomy" id="515618"/>
    <lineage>
        <taxon>Bacteria</taxon>
        <taxon>Pseudomonadati</taxon>
        <taxon>Pseudomonadota</taxon>
        <taxon>Gammaproteobacteria</taxon>
        <taxon>Enterobacterales</taxon>
        <taxon>Enterobacteriaceae</taxon>
        <taxon>Candidatus Riesia</taxon>
    </lineage>
</organism>
<dbReference type="CDD" id="cd01662">
    <property type="entry name" value="Ubiquinol_Oxidase_I"/>
    <property type="match status" value="1"/>
</dbReference>
<evidence type="ECO:0000256" key="22">
    <source>
        <dbReference type="ARBA" id="ARBA00034455"/>
    </source>
</evidence>
<evidence type="ECO:0000256" key="6">
    <source>
        <dbReference type="ARBA" id="ARBA00014691"/>
    </source>
</evidence>
<evidence type="ECO:0000256" key="18">
    <source>
        <dbReference type="ARBA" id="ARBA00030075"/>
    </source>
</evidence>
<keyword evidence="30" id="KW-0560">Oxidoreductase</keyword>
<dbReference type="Proteomes" id="UP000001700">
    <property type="component" value="Chromosome"/>
</dbReference>
<evidence type="ECO:0000256" key="4">
    <source>
        <dbReference type="ARBA" id="ARBA00009578"/>
    </source>
</evidence>
<feature type="transmembrane region" description="Helical" evidence="28">
    <location>
        <begin position="192"/>
        <end position="216"/>
    </location>
</feature>
<dbReference type="PROSITE" id="PS00077">
    <property type="entry name" value="COX1_CUB"/>
    <property type="match status" value="1"/>
</dbReference>
<dbReference type="InterPro" id="IPR000883">
    <property type="entry name" value="Cyt_C_Oxase_1"/>
</dbReference>
<dbReference type="NCBIfam" id="TIGR02843">
    <property type="entry name" value="CyoB"/>
    <property type="match status" value="1"/>
</dbReference>
<comment type="catalytic activity">
    <reaction evidence="24">
        <text>2 a ubiquinol + O2 + n H(+)(in) = 2 a ubiquinone + 2 H2O + n H(+)(out)</text>
        <dbReference type="Rhea" id="RHEA:30251"/>
        <dbReference type="Rhea" id="RHEA-COMP:9565"/>
        <dbReference type="Rhea" id="RHEA-COMP:9566"/>
        <dbReference type="ChEBI" id="CHEBI:15377"/>
        <dbReference type="ChEBI" id="CHEBI:15378"/>
        <dbReference type="ChEBI" id="CHEBI:15379"/>
        <dbReference type="ChEBI" id="CHEBI:16389"/>
        <dbReference type="ChEBI" id="CHEBI:17976"/>
        <dbReference type="EC" id="7.1.1.3"/>
    </reaction>
</comment>
<feature type="transmembrane region" description="Helical" evidence="28">
    <location>
        <begin position="106"/>
        <end position="132"/>
    </location>
</feature>
<evidence type="ECO:0000256" key="5">
    <source>
        <dbReference type="ARBA" id="ARBA00012941"/>
    </source>
</evidence>
<evidence type="ECO:0000256" key="13">
    <source>
        <dbReference type="ARBA" id="ARBA00022982"/>
    </source>
</evidence>
<comment type="subunit">
    <text evidence="23">The cytochrome bo(3) ubiquinol oxidase complex is a heterooctamer of two A chains, two B chains, two C chains and two D chains.</text>
</comment>
<keyword evidence="16" id="KW-0186">Copper</keyword>
<feature type="transmembrane region" description="Helical" evidence="28">
    <location>
        <begin position="228"/>
        <end position="256"/>
    </location>
</feature>
<dbReference type="SUPFAM" id="SSF81442">
    <property type="entry name" value="Cytochrome c oxidase subunit I-like"/>
    <property type="match status" value="1"/>
</dbReference>
<dbReference type="PRINTS" id="PR01165">
    <property type="entry name" value="CYCOXIDASEI"/>
</dbReference>
<feature type="transmembrane region" description="Helical" evidence="28">
    <location>
        <begin position="313"/>
        <end position="335"/>
    </location>
</feature>
<evidence type="ECO:0000256" key="16">
    <source>
        <dbReference type="ARBA" id="ARBA00023008"/>
    </source>
</evidence>
<keyword evidence="9 27" id="KW-0349">Heme</keyword>
<evidence type="ECO:0000256" key="17">
    <source>
        <dbReference type="ARBA" id="ARBA00023136"/>
    </source>
</evidence>
<keyword evidence="12" id="KW-0479">Metal-binding</keyword>
<dbReference type="InterPro" id="IPR014207">
    <property type="entry name" value="Cyt_c_ubiqinol_oxidase_su1"/>
</dbReference>
<evidence type="ECO:0000313" key="30">
    <source>
        <dbReference type="EMBL" id="ADD79942.1"/>
    </source>
</evidence>
<comment type="cofactor">
    <cofactor evidence="22">
        <name>Fe(II)-heme o</name>
        <dbReference type="ChEBI" id="CHEBI:60530"/>
    </cofactor>
</comment>
<keyword evidence="13 27" id="KW-0249">Electron transport</keyword>
<keyword evidence="11 27" id="KW-0812">Transmembrane</keyword>
<comment type="cofactor">
    <cofactor evidence="2">
        <name>Cu(2+)</name>
        <dbReference type="ChEBI" id="CHEBI:29036"/>
    </cofactor>
</comment>
<comment type="cofactor">
    <cofactor evidence="1">
        <name>heme b</name>
        <dbReference type="ChEBI" id="CHEBI:60344"/>
    </cofactor>
</comment>
<feature type="transmembrane region" description="Helical" evidence="28">
    <location>
        <begin position="616"/>
        <end position="636"/>
    </location>
</feature>
<feature type="transmembrane region" description="Helical" evidence="28">
    <location>
        <begin position="276"/>
        <end position="301"/>
    </location>
</feature>
<dbReference type="InterPro" id="IPR023615">
    <property type="entry name" value="Cyt_c_Oxase_su1_BS"/>
</dbReference>
<dbReference type="GO" id="GO:0016682">
    <property type="term" value="F:oxidoreductase activity, acting on diphenols and related substances as donors, oxygen as acceptor"/>
    <property type="evidence" value="ECO:0007669"/>
    <property type="project" value="InterPro"/>
</dbReference>
<dbReference type="AlphaFoldDB" id="D4G7X5"/>
<comment type="subcellular location">
    <subcellularLocation>
        <location evidence="3">Cell membrane</location>
        <topology evidence="3">Multi-pass membrane protein</topology>
    </subcellularLocation>
</comment>
<gene>
    <name evidence="30" type="primary">cyoB</name>
    <name evidence="30" type="ordered locus">RIEPE_0167</name>
</gene>
<dbReference type="Gene3D" id="1.20.210.10">
    <property type="entry name" value="Cytochrome c oxidase-like, subunit I domain"/>
    <property type="match status" value="1"/>
</dbReference>
<evidence type="ECO:0000256" key="3">
    <source>
        <dbReference type="ARBA" id="ARBA00004651"/>
    </source>
</evidence>
<sequence length="671" mass="76392">MFGKLTLKSIPTHEPIIMVTMAIVSLIIFFVLFLITYTKRWNWLWSEWLTSLDHKKIGVMYIIVSIVMLFRGFTDAILMRTQQTIASTNFLGGNGFLSSDHYNQIFTAHGVIMIFFMAMPLVIGLMNIIVPLQIGSRDVAFPRLNSISFWIFLSSVILMNLSFFIGEFAKTGWLAYPPLSEKNYSPDVGVDYWIWSLQIAGVSTTLNGINLITTILKMRAEGMSMMKIPVFTWTVLCSNILIVASFPILTSTIALLSMDRYLGAHFFTNDGGGNMMLYINLIWAWGHPEVYILILPAFGIFSEVTSTFCRKSIFGYQSLVLATVAITVMSFMVWLHHFFTMGSGAKVNSIFGIATMIIAIPTGVKMFNWLFTMFKGNISFRSPMLWTLGFIITFTVGGAAGVLLSIPSANFFLHNSLFLVAHFHNVIIGGVVFGCFSGITYWFPKVFGFLLNEKIGILSFSLWIIGFLLAFVPLYFLGLDGMTRRLSQHINPRYHLLLSVACFGTIIIAIGILCQIIQVIYSCLNKNMDVTGDPWNGRTLEWSIRSPAPVYNFAFLPKVKSRDDWWEIKKSRKRMQEMKKRRSKGYRSICLPNRSFSGILIGFSCLIFGFSMVWYIWWMAIFGMSLILVFSIHSFLTKEKMVYIDSKDVQRIEEPLKNVKNVYDIRRTDAF</sequence>
<evidence type="ECO:0000256" key="1">
    <source>
        <dbReference type="ARBA" id="ARBA00001970"/>
    </source>
</evidence>
<dbReference type="PROSITE" id="PS50855">
    <property type="entry name" value="COX1"/>
    <property type="match status" value="1"/>
</dbReference>
<evidence type="ECO:0000256" key="9">
    <source>
        <dbReference type="ARBA" id="ARBA00022617"/>
    </source>
</evidence>
<dbReference type="PANTHER" id="PTHR10422:SF35">
    <property type="entry name" value="CYTOCHROME BO(3) UBIQUINOL OXIDASE SUBUNIT 1"/>
    <property type="match status" value="1"/>
</dbReference>
<evidence type="ECO:0000256" key="25">
    <source>
        <dbReference type="ARBA" id="ARBA00056721"/>
    </source>
</evidence>
<protein>
    <recommendedName>
        <fullName evidence="6">Cytochrome bo(3) ubiquinol oxidase subunit 1</fullName>
        <ecNumber evidence="5">7.1.1.3</ecNumber>
    </recommendedName>
    <alternativeName>
        <fullName evidence="20">Cytochrome o ubiquinol oxidase subunit 1</fullName>
    </alternativeName>
    <alternativeName>
        <fullName evidence="18">Oxidase bo(3) subunit 1</fullName>
    </alternativeName>
    <alternativeName>
        <fullName evidence="26">Ubiquinol oxidase chain A</fullName>
    </alternativeName>
    <alternativeName>
        <fullName evidence="21">Ubiquinol oxidase polypeptide I</fullName>
    </alternativeName>
    <alternativeName>
        <fullName evidence="19">Ubiquinol oxidase subunit 1</fullName>
    </alternativeName>
</protein>
<dbReference type="KEGG" id="rip:RIEPE_0167"/>
<dbReference type="OrthoDB" id="9803294at2"/>
<dbReference type="GO" id="GO:0020037">
    <property type="term" value="F:heme binding"/>
    <property type="evidence" value="ECO:0007669"/>
    <property type="project" value="InterPro"/>
</dbReference>
<evidence type="ECO:0000256" key="26">
    <source>
        <dbReference type="ARBA" id="ARBA00077256"/>
    </source>
</evidence>
<proteinExistence type="inferred from homology"/>
<feature type="transmembrane region" description="Helical" evidence="28">
    <location>
        <begin position="347"/>
        <end position="371"/>
    </location>
</feature>
<dbReference type="PANTHER" id="PTHR10422">
    <property type="entry name" value="CYTOCHROME C OXIDASE SUBUNIT 1"/>
    <property type="match status" value="1"/>
</dbReference>
<keyword evidence="7 27" id="KW-0813">Transport</keyword>
<evidence type="ECO:0000259" key="29">
    <source>
        <dbReference type="PROSITE" id="PS50855"/>
    </source>
</evidence>
<evidence type="ECO:0000256" key="14">
    <source>
        <dbReference type="ARBA" id="ARBA00022989"/>
    </source>
</evidence>
<evidence type="ECO:0000256" key="11">
    <source>
        <dbReference type="ARBA" id="ARBA00022692"/>
    </source>
</evidence>
<evidence type="ECO:0000256" key="12">
    <source>
        <dbReference type="ARBA" id="ARBA00022723"/>
    </source>
</evidence>
<keyword evidence="31" id="KW-1185">Reference proteome</keyword>
<evidence type="ECO:0000256" key="23">
    <source>
        <dbReference type="ARBA" id="ARBA00034513"/>
    </source>
</evidence>
<dbReference type="Pfam" id="PF00115">
    <property type="entry name" value="COX1"/>
    <property type="match status" value="1"/>
</dbReference>
<dbReference type="GO" id="GO:0009486">
    <property type="term" value="F:cytochrome bo3 ubiquinol oxidase activity"/>
    <property type="evidence" value="ECO:0007669"/>
    <property type="project" value="UniProtKB-EC"/>
</dbReference>
<evidence type="ECO:0000256" key="8">
    <source>
        <dbReference type="ARBA" id="ARBA00022475"/>
    </source>
</evidence>
<keyword evidence="15" id="KW-0408">Iron</keyword>
<evidence type="ECO:0000256" key="15">
    <source>
        <dbReference type="ARBA" id="ARBA00023004"/>
    </source>
</evidence>
<evidence type="ECO:0000313" key="31">
    <source>
        <dbReference type="Proteomes" id="UP000001700"/>
    </source>
</evidence>
<feature type="transmembrane region" description="Helical" evidence="28">
    <location>
        <begin position="455"/>
        <end position="476"/>
    </location>
</feature>
<dbReference type="eggNOG" id="COG0843">
    <property type="taxonomic scope" value="Bacteria"/>
</dbReference>
<comment type="similarity">
    <text evidence="4 27">Belongs to the heme-copper respiratory oxidase family.</text>
</comment>
<reference evidence="30" key="1">
    <citation type="submission" date="2008-05" db="EMBL/GenBank/DDBJ databases">
        <title>Genome sequence of Riesia pediculicola USDA.</title>
        <authorList>
            <person name="Kirkness E.F."/>
        </authorList>
    </citation>
    <scope>NUCLEOTIDE SEQUENCE [LARGE SCALE GENOMIC DNA]</scope>
    <source>
        <strain evidence="30">USDA</strain>
    </source>
</reference>
<keyword evidence="14 28" id="KW-1133">Transmembrane helix</keyword>
<accession>D4G7X5</accession>
<evidence type="ECO:0000256" key="7">
    <source>
        <dbReference type="ARBA" id="ARBA00022448"/>
    </source>
</evidence>
<dbReference type="STRING" id="515618.RIEPE_0167"/>
<evidence type="ECO:0000256" key="2">
    <source>
        <dbReference type="ARBA" id="ARBA00001973"/>
    </source>
</evidence>
<dbReference type="InterPro" id="IPR036927">
    <property type="entry name" value="Cyt_c_oxase-like_su1_sf"/>
</dbReference>
<feature type="transmembrane region" description="Helical" evidence="28">
    <location>
        <begin position="589"/>
        <end position="610"/>
    </location>
</feature>
<keyword evidence="17 28" id="KW-0472">Membrane</keyword>
<dbReference type="InterPro" id="IPR023616">
    <property type="entry name" value="Cyt_c_oxase-like_su1_dom"/>
</dbReference>
<feature type="transmembrane region" description="Helical" evidence="28">
    <location>
        <begin position="144"/>
        <end position="165"/>
    </location>
</feature>
<evidence type="ECO:0000256" key="27">
    <source>
        <dbReference type="RuleBase" id="RU000370"/>
    </source>
</evidence>
<feature type="transmembrane region" description="Helical" evidence="28">
    <location>
        <begin position="426"/>
        <end position="443"/>
    </location>
</feature>
<evidence type="ECO:0000256" key="19">
    <source>
        <dbReference type="ARBA" id="ARBA00031883"/>
    </source>
</evidence>